<evidence type="ECO:0000313" key="3">
    <source>
        <dbReference type="Proteomes" id="UP001318040"/>
    </source>
</evidence>
<dbReference type="PANTHER" id="PTHR22929">
    <property type="entry name" value="RNA POLYMERASE III TRANSCRIPTION INITIATION FACTOR B"/>
    <property type="match status" value="1"/>
</dbReference>
<feature type="compositionally biased region" description="Basic and acidic residues" evidence="1">
    <location>
        <begin position="589"/>
        <end position="598"/>
    </location>
</feature>
<feature type="compositionally biased region" description="Low complexity" evidence="1">
    <location>
        <begin position="599"/>
        <end position="608"/>
    </location>
</feature>
<name>A0AAJ7XCU0_PETMA</name>
<feature type="compositionally biased region" description="Basic and acidic residues" evidence="1">
    <location>
        <begin position="666"/>
        <end position="676"/>
    </location>
</feature>
<feature type="compositionally biased region" description="Basic and acidic residues" evidence="1">
    <location>
        <begin position="686"/>
        <end position="696"/>
    </location>
</feature>
<dbReference type="InterPro" id="IPR009057">
    <property type="entry name" value="Homeodomain-like_sf"/>
</dbReference>
<feature type="domain" description="Myb-like" evidence="2">
    <location>
        <begin position="407"/>
        <end position="455"/>
    </location>
</feature>
<feature type="region of interest" description="Disordered" evidence="1">
    <location>
        <begin position="141"/>
        <end position="227"/>
    </location>
</feature>
<reference evidence="4" key="1">
    <citation type="submission" date="2025-08" db="UniProtKB">
        <authorList>
            <consortium name="RefSeq"/>
        </authorList>
    </citation>
    <scope>IDENTIFICATION</scope>
    <source>
        <tissue evidence="4">Sperm</tissue>
    </source>
</reference>
<feature type="compositionally biased region" description="Acidic residues" evidence="1">
    <location>
        <begin position="214"/>
        <end position="224"/>
    </location>
</feature>
<feature type="compositionally biased region" description="Basic and acidic residues" evidence="1">
    <location>
        <begin position="826"/>
        <end position="837"/>
    </location>
</feature>
<gene>
    <name evidence="4" type="primary">LOC116953532</name>
</gene>
<dbReference type="GO" id="GO:0000126">
    <property type="term" value="C:transcription factor TFIIIB complex"/>
    <property type="evidence" value="ECO:0007669"/>
    <property type="project" value="TreeGrafter"/>
</dbReference>
<feature type="compositionally biased region" description="Basic residues" evidence="1">
    <location>
        <begin position="1011"/>
        <end position="1034"/>
    </location>
</feature>
<accession>A0AAJ7XCU0</accession>
<feature type="compositionally biased region" description="Basic and acidic residues" evidence="1">
    <location>
        <begin position="197"/>
        <end position="213"/>
    </location>
</feature>
<feature type="compositionally biased region" description="Gly residues" evidence="1">
    <location>
        <begin position="146"/>
        <end position="164"/>
    </location>
</feature>
<dbReference type="PANTHER" id="PTHR22929:SF0">
    <property type="entry name" value="TRANSCRIPTION FACTOR TFIIIB COMPONENT B'' HOMOLOG"/>
    <property type="match status" value="1"/>
</dbReference>
<feature type="compositionally biased region" description="Basic and acidic residues" evidence="1">
    <location>
        <begin position="546"/>
        <end position="559"/>
    </location>
</feature>
<feature type="compositionally biased region" description="Basic and acidic residues" evidence="1">
    <location>
        <begin position="863"/>
        <end position="876"/>
    </location>
</feature>
<dbReference type="Proteomes" id="UP001318040">
    <property type="component" value="Chromosome 52"/>
</dbReference>
<protein>
    <submittedName>
        <fullName evidence="4">Uncharacterized protein LOC116953532</fullName>
    </submittedName>
</protein>
<dbReference type="GO" id="GO:0070898">
    <property type="term" value="P:RNA polymerase III preinitiation complex assembly"/>
    <property type="evidence" value="ECO:0007669"/>
    <property type="project" value="TreeGrafter"/>
</dbReference>
<dbReference type="KEGG" id="pmrn:116953532"/>
<evidence type="ECO:0000313" key="4">
    <source>
        <dbReference type="RefSeq" id="XP_032829701.1"/>
    </source>
</evidence>
<dbReference type="SMART" id="SM00717">
    <property type="entry name" value="SANT"/>
    <property type="match status" value="1"/>
</dbReference>
<feature type="region of interest" description="Disordered" evidence="1">
    <location>
        <begin position="318"/>
        <end position="345"/>
    </location>
</feature>
<feature type="compositionally biased region" description="Acidic residues" evidence="1">
    <location>
        <begin position="504"/>
        <end position="514"/>
    </location>
</feature>
<dbReference type="Pfam" id="PF15963">
    <property type="entry name" value="Myb_DNA-bind_7"/>
    <property type="match status" value="1"/>
</dbReference>
<feature type="compositionally biased region" description="Polar residues" evidence="1">
    <location>
        <begin position="48"/>
        <end position="57"/>
    </location>
</feature>
<feature type="compositionally biased region" description="Low complexity" evidence="1">
    <location>
        <begin position="804"/>
        <end position="814"/>
    </location>
</feature>
<sequence>MHIGGAGEGQQTKQCIFLHIYWAFSRVRHLQGRVRQVSEIPPAPPPQSTQQNALGTSAVSRWSGGVRRSICRVLPTHSEEVWLCTVQKKFQIRTCPHLRLARFGYVRCESSSKDMHTNPFYIIDAAIPMFGARIFPEEWTPSSVSGSGGGGGGGGGRGIRGSGGVDRSDETTELQELTPLKKDEGGEGSVANEWGSDDGRSVDEGEKPPAEERAGEEEAEEEDSSLSKKLLVKEFVLMKKAQMLADMVQDDHRKKHQMQRSLKISREDYKDVDHSKMSMRQLLYWIPSNNPMLSTLKEEKEKVVAKERENHLSDRAVAVPPRPECPVTEADGVDDDDDDGDDGDEGLMVPRVRVGEDGTLILDNESLTVRVRRPGEDDAGVAAALAVEALREDGSSARYSNFSKHVATRRWSDMETELYFLAISMVGTDMSMVSHLFPTRSRHELKNKFKRESRIHPWRIDKACMEKKPMDMEGFAKLLADEEEERKKKKAKKKTRKRRAKPSDDDDEEEEEEGGLSGVEHDDGGGEDPACDEGSRTKTKRQRRSGAREESDGGPREVTAEEVGSAAPSGTPAAKRKRRRRRARKMSKRKDGGGDDSGRAASGDGVDGPLAPEGGSVGTGGGDDDAASSETVPGRGCEVRAGVAEKKTRKRRRRRNNEEEEEEQKETDGKAAQEKKKVTKSKKMKVKNDHGHRDGDGQEEPAPDFTWYDPSAPDCNGTDRTNAAEKENGDPGAAGQPSTDPGAEVAEPLSVGTAVGPRRGGRGARGGRRSRGRGGRGGRGGGKGKDVARIVTEAVPRESCSTPDAAVAVAAAAAGDDHDAEAEVLSGEHRGGERDGVDAQIAGTSPAGSSAGDAGRGAGGSPRGDDSVAGDSEHVRPGGGRGEPWENPPPSRVRLCIHWTSFAPYVANRVNRRCGVYRRALQKPEATELPWRAPPTARGFLPRHSPTLRSWRRAAVASPMRRRGCGGRRGGRSRASGRRCGAQPFDAGGGREEDRRRPTTVERGPRPLGLHGRRLARRRTSRGRRKGRRRRRRAGSALQTHARLRRTSPLAGLP</sequence>
<dbReference type="InterPro" id="IPR001005">
    <property type="entry name" value="SANT/Myb"/>
</dbReference>
<feature type="compositionally biased region" description="Basic residues" evidence="1">
    <location>
        <begin position="574"/>
        <end position="588"/>
    </location>
</feature>
<keyword evidence="3" id="KW-1185">Reference proteome</keyword>
<feature type="compositionally biased region" description="Basic residues" evidence="1">
    <location>
        <begin position="960"/>
        <end position="977"/>
    </location>
</feature>
<organism evidence="3 4">
    <name type="scientific">Petromyzon marinus</name>
    <name type="common">Sea lamprey</name>
    <dbReference type="NCBI Taxonomy" id="7757"/>
    <lineage>
        <taxon>Eukaryota</taxon>
        <taxon>Metazoa</taxon>
        <taxon>Chordata</taxon>
        <taxon>Craniata</taxon>
        <taxon>Vertebrata</taxon>
        <taxon>Cyclostomata</taxon>
        <taxon>Hyperoartia</taxon>
        <taxon>Petromyzontiformes</taxon>
        <taxon>Petromyzontidae</taxon>
        <taxon>Petromyzon</taxon>
    </lineage>
</organism>
<evidence type="ECO:0000256" key="1">
    <source>
        <dbReference type="SAM" id="MobiDB-lite"/>
    </source>
</evidence>
<dbReference type="RefSeq" id="XP_032829701.1">
    <property type="nucleotide sequence ID" value="XM_032973810.1"/>
</dbReference>
<evidence type="ECO:0000259" key="2">
    <source>
        <dbReference type="SMART" id="SM00717"/>
    </source>
</evidence>
<feature type="region of interest" description="Disordered" evidence="1">
    <location>
        <begin position="38"/>
        <end position="57"/>
    </location>
</feature>
<feature type="region of interest" description="Disordered" evidence="1">
    <location>
        <begin position="959"/>
        <end position="1054"/>
    </location>
</feature>
<feature type="compositionally biased region" description="Basic residues" evidence="1">
    <location>
        <begin position="759"/>
        <end position="776"/>
    </location>
</feature>
<dbReference type="InterPro" id="IPR039467">
    <property type="entry name" value="TFIIIB_B''_Myb"/>
</dbReference>
<feature type="compositionally biased region" description="Low complexity" evidence="1">
    <location>
        <begin position="842"/>
        <end position="853"/>
    </location>
</feature>
<dbReference type="CDD" id="cd00167">
    <property type="entry name" value="SANT"/>
    <property type="match status" value="1"/>
</dbReference>
<feature type="compositionally biased region" description="Basic residues" evidence="1">
    <location>
        <begin position="487"/>
        <end position="500"/>
    </location>
</feature>
<feature type="compositionally biased region" description="Basic and acidic residues" evidence="1">
    <location>
        <begin position="989"/>
        <end position="1005"/>
    </location>
</feature>
<feature type="compositionally biased region" description="Acidic residues" evidence="1">
    <location>
        <begin position="331"/>
        <end position="345"/>
    </location>
</feature>
<dbReference type="GO" id="GO:0001156">
    <property type="term" value="F:TFIIIC-class transcription factor complex binding"/>
    <property type="evidence" value="ECO:0007669"/>
    <property type="project" value="TreeGrafter"/>
</dbReference>
<dbReference type="SUPFAM" id="SSF46689">
    <property type="entry name" value="Homeodomain-like"/>
    <property type="match status" value="1"/>
</dbReference>
<feature type="region of interest" description="Disordered" evidence="1">
    <location>
        <begin position="483"/>
        <end position="890"/>
    </location>
</feature>
<dbReference type="AlphaFoldDB" id="A0AAJ7XCU0"/>
<proteinExistence type="predicted"/>